<feature type="signal peptide" evidence="3">
    <location>
        <begin position="1"/>
        <end position="24"/>
    </location>
</feature>
<name>A0AAE3XQZ9_9BACT</name>
<dbReference type="Gene3D" id="3.40.50.1820">
    <property type="entry name" value="alpha/beta hydrolase"/>
    <property type="match status" value="1"/>
</dbReference>
<dbReference type="Proteomes" id="UP001185092">
    <property type="component" value="Unassembled WGS sequence"/>
</dbReference>
<evidence type="ECO:0000313" key="4">
    <source>
        <dbReference type="EMBL" id="MDR6241070.1"/>
    </source>
</evidence>
<evidence type="ECO:0000256" key="2">
    <source>
        <dbReference type="ARBA" id="ARBA00022801"/>
    </source>
</evidence>
<gene>
    <name evidence="4" type="ORF">HNQ88_004146</name>
</gene>
<sequence>MRFSFIFSSFLALTSILTSLQSFSQTQENTKPLAIGQILTIDSKILEEERILNIYLPENYENSDKKYPVIYLLDGSIDQDFLHIAGLVQFNSLSWINVIPECIVVGIANVDRKRDFSHPTSIKRDKKDFPSSGGSQKFISFIENELKERIESQYRANNESYLIGQSLGGLLATEILLNKTELFDHYIIVSPSLWWDNGSVLKTSLTHHSPKSISIAVGKEGEILENNAKELYMKLVDDGYPKGNLYFKYLENRNHGDALHMAVYNIFEHLSETNKKKNQ</sequence>
<comment type="caution">
    <text evidence="4">The sequence shown here is derived from an EMBL/GenBank/DDBJ whole genome shotgun (WGS) entry which is preliminary data.</text>
</comment>
<evidence type="ECO:0000256" key="1">
    <source>
        <dbReference type="ARBA" id="ARBA00005622"/>
    </source>
</evidence>
<reference evidence="4" key="1">
    <citation type="submission" date="2023-07" db="EMBL/GenBank/DDBJ databases">
        <title>Genomic Encyclopedia of Type Strains, Phase IV (KMG-IV): sequencing the most valuable type-strain genomes for metagenomic binning, comparative biology and taxonomic classification.</title>
        <authorList>
            <person name="Goeker M."/>
        </authorList>
    </citation>
    <scope>NUCLEOTIDE SEQUENCE</scope>
    <source>
        <strain evidence="4">DSM 26174</strain>
    </source>
</reference>
<dbReference type="EMBL" id="JAVDQD010000006">
    <property type="protein sequence ID" value="MDR6241070.1"/>
    <property type="molecule type" value="Genomic_DNA"/>
</dbReference>
<keyword evidence="3" id="KW-0732">Signal</keyword>
<organism evidence="4 5">
    <name type="scientific">Aureibacter tunicatorum</name>
    <dbReference type="NCBI Taxonomy" id="866807"/>
    <lineage>
        <taxon>Bacteria</taxon>
        <taxon>Pseudomonadati</taxon>
        <taxon>Bacteroidota</taxon>
        <taxon>Cytophagia</taxon>
        <taxon>Cytophagales</taxon>
        <taxon>Persicobacteraceae</taxon>
        <taxon>Aureibacter</taxon>
    </lineage>
</organism>
<dbReference type="PANTHER" id="PTHR40841:SF2">
    <property type="entry name" value="SIDEROPHORE-DEGRADING ESTERASE (EUROFUNG)"/>
    <property type="match status" value="1"/>
</dbReference>
<keyword evidence="2" id="KW-0378">Hydrolase</keyword>
<dbReference type="SUPFAM" id="SSF53474">
    <property type="entry name" value="alpha/beta-Hydrolases"/>
    <property type="match status" value="1"/>
</dbReference>
<comment type="similarity">
    <text evidence="1">Belongs to the esterase D family.</text>
</comment>
<evidence type="ECO:0008006" key="6">
    <source>
        <dbReference type="Google" id="ProtNLM"/>
    </source>
</evidence>
<feature type="chain" id="PRO_5042293922" description="Esterase" evidence="3">
    <location>
        <begin position="25"/>
        <end position="279"/>
    </location>
</feature>
<dbReference type="InterPro" id="IPR052558">
    <property type="entry name" value="Siderophore_Hydrolase_D"/>
</dbReference>
<protein>
    <recommendedName>
        <fullName evidence="6">Esterase</fullName>
    </recommendedName>
</protein>
<dbReference type="Pfam" id="PF00756">
    <property type="entry name" value="Esterase"/>
    <property type="match status" value="1"/>
</dbReference>
<dbReference type="InterPro" id="IPR029058">
    <property type="entry name" value="AB_hydrolase_fold"/>
</dbReference>
<dbReference type="GO" id="GO:0016788">
    <property type="term" value="F:hydrolase activity, acting on ester bonds"/>
    <property type="evidence" value="ECO:0007669"/>
    <property type="project" value="TreeGrafter"/>
</dbReference>
<dbReference type="AlphaFoldDB" id="A0AAE3XQZ9"/>
<proteinExistence type="inferred from homology"/>
<keyword evidence="5" id="KW-1185">Reference proteome</keyword>
<accession>A0AAE3XQZ9</accession>
<evidence type="ECO:0000256" key="3">
    <source>
        <dbReference type="SAM" id="SignalP"/>
    </source>
</evidence>
<dbReference type="PANTHER" id="PTHR40841">
    <property type="entry name" value="SIDEROPHORE TRIACETYLFUSARININE C ESTERASE"/>
    <property type="match status" value="1"/>
</dbReference>
<evidence type="ECO:0000313" key="5">
    <source>
        <dbReference type="Proteomes" id="UP001185092"/>
    </source>
</evidence>
<dbReference type="RefSeq" id="WP_309941576.1">
    <property type="nucleotide sequence ID" value="NZ_AP025305.1"/>
</dbReference>
<dbReference type="InterPro" id="IPR000801">
    <property type="entry name" value="Esterase-like"/>
</dbReference>